<evidence type="ECO:0000259" key="2">
    <source>
        <dbReference type="Pfam" id="PF05170"/>
    </source>
</evidence>
<evidence type="ECO:0000313" key="3">
    <source>
        <dbReference type="EMBL" id="SDG30173.1"/>
    </source>
</evidence>
<feature type="domain" description="AsmA" evidence="2">
    <location>
        <begin position="296"/>
        <end position="545"/>
    </location>
</feature>
<dbReference type="Proteomes" id="UP000199415">
    <property type="component" value="Unassembled WGS sequence"/>
</dbReference>
<dbReference type="AlphaFoldDB" id="A0A1G7T4D7"/>
<keyword evidence="4" id="KW-1185">Reference proteome</keyword>
<sequence>MKRFLILLAIVVVAVIAVLAIAPFVIPVDTYKNQIAKRVEAATGRQLTIAGDIGLSLLPRTQLTVGGVSFANAAWAERDTMAELQSLKVRVNPWSLLQGALDVEQFVLEKPVIHLAVSPEGEPNWAFGEAAPADTGAGGEQAPADEGGAPMGDLSLRDVRLVDGTVTYTDMAAGTTQTLEKVNLALDLKTLDAPFSADGALTWRGEPVELTLETGAPRGLMTGEPTDVALDVDSKHITLAYDGTVTNAQPRKIAGDVDLKIPSVKALAAWTGNPVPAREDALETFRLAGTVDATGQQYAFTAKELRLDAMQGDGSVGVDLSGAKPFLTGNLAFAELDVTPYMPPPTKDGEQQADGADDGGAPADWSDEPIDFSALSTLNADVEVSAEALKARDIQVGRSALALGVRDSRLQLDLKQLELYDGSGSGQVVVNARTDVPSFASSMAMKGVAARPLLKDSAGFDRLEGTGTISYDVQAEGRSQKAMIANLDGKGAIAFENGAIRGINLAQMVRNVKTAFTGGGGTQKTDFAELAGTFTITDGVLKNDDLLLLNPLLRVRGEGTSNILKRTVDYRITPKAVASTKGQGGETDRSGIAVPVVVSGPWHDLSYKPDLESAIKSAVQDPGKVKQQAEETLKRMRSGGGVGEALKGLTGGGDTGGDDTEDGEQQQNGGSSSPADKAKDAIDKLFGN</sequence>
<feature type="compositionally biased region" description="Gly residues" evidence="1">
    <location>
        <begin position="638"/>
        <end position="655"/>
    </location>
</feature>
<evidence type="ECO:0000313" key="4">
    <source>
        <dbReference type="Proteomes" id="UP000199415"/>
    </source>
</evidence>
<dbReference type="STRING" id="1082479.SAMN05216241_10887"/>
<feature type="region of interest" description="Disordered" evidence="1">
    <location>
        <begin position="341"/>
        <end position="366"/>
    </location>
</feature>
<feature type="region of interest" description="Disordered" evidence="1">
    <location>
        <begin position="124"/>
        <end position="153"/>
    </location>
</feature>
<dbReference type="GO" id="GO:0005886">
    <property type="term" value="C:plasma membrane"/>
    <property type="evidence" value="ECO:0007669"/>
    <property type="project" value="TreeGrafter"/>
</dbReference>
<dbReference type="InterPro" id="IPR007844">
    <property type="entry name" value="AsmA"/>
</dbReference>
<dbReference type="OrthoDB" id="225437at2"/>
<name>A0A1G7T4D7_9PROT</name>
<dbReference type="PANTHER" id="PTHR30441">
    <property type="entry name" value="DUF748 DOMAIN-CONTAINING PROTEIN"/>
    <property type="match status" value="1"/>
</dbReference>
<evidence type="ECO:0000256" key="1">
    <source>
        <dbReference type="SAM" id="MobiDB-lite"/>
    </source>
</evidence>
<dbReference type="RefSeq" id="WP_090020740.1">
    <property type="nucleotide sequence ID" value="NZ_FNCE01000008.1"/>
</dbReference>
<feature type="compositionally biased region" description="Basic and acidic residues" evidence="1">
    <location>
        <begin position="623"/>
        <end position="634"/>
    </location>
</feature>
<dbReference type="InterPro" id="IPR052894">
    <property type="entry name" value="AsmA-related"/>
</dbReference>
<organism evidence="3 4">
    <name type="scientific">Limimonas halophila</name>
    <dbReference type="NCBI Taxonomy" id="1082479"/>
    <lineage>
        <taxon>Bacteria</taxon>
        <taxon>Pseudomonadati</taxon>
        <taxon>Pseudomonadota</taxon>
        <taxon>Alphaproteobacteria</taxon>
        <taxon>Rhodospirillales</taxon>
        <taxon>Rhodovibrionaceae</taxon>
        <taxon>Limimonas</taxon>
    </lineage>
</organism>
<feature type="domain" description="AsmA" evidence="2">
    <location>
        <begin position="5"/>
        <end position="193"/>
    </location>
</feature>
<reference evidence="3 4" key="1">
    <citation type="submission" date="2016-10" db="EMBL/GenBank/DDBJ databases">
        <authorList>
            <person name="de Groot N.N."/>
        </authorList>
    </citation>
    <scope>NUCLEOTIDE SEQUENCE [LARGE SCALE GENOMIC DNA]</scope>
    <source>
        <strain evidence="3 4">DSM 25584</strain>
    </source>
</reference>
<proteinExistence type="predicted"/>
<protein>
    <submittedName>
        <fullName evidence="3">AsmA protein</fullName>
    </submittedName>
</protein>
<dbReference type="GO" id="GO:0090313">
    <property type="term" value="P:regulation of protein targeting to membrane"/>
    <property type="evidence" value="ECO:0007669"/>
    <property type="project" value="TreeGrafter"/>
</dbReference>
<feature type="region of interest" description="Disordered" evidence="1">
    <location>
        <begin position="618"/>
        <end position="688"/>
    </location>
</feature>
<accession>A0A1G7T4D7</accession>
<dbReference type="Pfam" id="PF05170">
    <property type="entry name" value="AsmA"/>
    <property type="match status" value="2"/>
</dbReference>
<gene>
    <name evidence="3" type="ORF">SAMN05216241_10887</name>
</gene>
<dbReference type="PANTHER" id="PTHR30441:SF4">
    <property type="entry name" value="PROTEIN ASMA"/>
    <property type="match status" value="1"/>
</dbReference>
<feature type="compositionally biased region" description="Basic and acidic residues" evidence="1">
    <location>
        <begin position="676"/>
        <end position="688"/>
    </location>
</feature>
<dbReference type="EMBL" id="FNCE01000008">
    <property type="protein sequence ID" value="SDG30173.1"/>
    <property type="molecule type" value="Genomic_DNA"/>
</dbReference>